<evidence type="ECO:0000313" key="2">
    <source>
        <dbReference type="Proteomes" id="UP001374535"/>
    </source>
</evidence>
<organism evidence="1 2">
    <name type="scientific">Vigna mungo</name>
    <name type="common">Black gram</name>
    <name type="synonym">Phaseolus mungo</name>
    <dbReference type="NCBI Taxonomy" id="3915"/>
    <lineage>
        <taxon>Eukaryota</taxon>
        <taxon>Viridiplantae</taxon>
        <taxon>Streptophyta</taxon>
        <taxon>Embryophyta</taxon>
        <taxon>Tracheophyta</taxon>
        <taxon>Spermatophyta</taxon>
        <taxon>Magnoliopsida</taxon>
        <taxon>eudicotyledons</taxon>
        <taxon>Gunneridae</taxon>
        <taxon>Pentapetalae</taxon>
        <taxon>rosids</taxon>
        <taxon>fabids</taxon>
        <taxon>Fabales</taxon>
        <taxon>Fabaceae</taxon>
        <taxon>Papilionoideae</taxon>
        <taxon>50 kb inversion clade</taxon>
        <taxon>NPAAA clade</taxon>
        <taxon>indigoferoid/millettioid clade</taxon>
        <taxon>Phaseoleae</taxon>
        <taxon>Vigna</taxon>
    </lineage>
</organism>
<gene>
    <name evidence="1" type="ORF">V8G54_012916</name>
</gene>
<evidence type="ECO:0000313" key="1">
    <source>
        <dbReference type="EMBL" id="WVZ15350.1"/>
    </source>
</evidence>
<sequence length="125" mass="14347">MEDQPGQETNYGSILQNIINKTLTIPSSSLFTNHKTSRIDSNALCAIISFVYPNKSISQFKHVVPKTNDYELSIFGSVFHIMPNYRNILEVQGSINLIHYVKRGRLVMMKCEYKSQRAKSLFTTR</sequence>
<proteinExistence type="predicted"/>
<dbReference type="Proteomes" id="UP001374535">
    <property type="component" value="Chromosome 4"/>
</dbReference>
<accession>A0AAQ3NT63</accession>
<keyword evidence="2" id="KW-1185">Reference proteome</keyword>
<dbReference type="AlphaFoldDB" id="A0AAQ3NT63"/>
<protein>
    <submittedName>
        <fullName evidence="1">Uncharacterized protein</fullName>
    </submittedName>
</protein>
<reference evidence="1 2" key="1">
    <citation type="journal article" date="2023" name="Life. Sci Alliance">
        <title>Evolutionary insights into 3D genome organization and epigenetic landscape of Vigna mungo.</title>
        <authorList>
            <person name="Junaid A."/>
            <person name="Singh B."/>
            <person name="Bhatia S."/>
        </authorList>
    </citation>
    <scope>NUCLEOTIDE SEQUENCE [LARGE SCALE GENOMIC DNA]</scope>
    <source>
        <strain evidence="1">Urdbean</strain>
    </source>
</reference>
<dbReference type="EMBL" id="CP144697">
    <property type="protein sequence ID" value="WVZ15350.1"/>
    <property type="molecule type" value="Genomic_DNA"/>
</dbReference>
<name>A0AAQ3NT63_VIGMU</name>